<dbReference type="PANTHER" id="PTHR35333">
    <property type="entry name" value="BETA-LACTAMASE"/>
    <property type="match status" value="1"/>
</dbReference>
<comment type="caution">
    <text evidence="2">The sequence shown here is derived from an EMBL/GenBank/DDBJ whole genome shotgun (WGS) entry which is preliminary data.</text>
</comment>
<dbReference type="EMBL" id="JNVU01000031">
    <property type="protein sequence ID" value="KEI44029.1"/>
    <property type="molecule type" value="Genomic_DNA"/>
</dbReference>
<dbReference type="GO" id="GO:0008800">
    <property type="term" value="F:beta-lactamase activity"/>
    <property type="evidence" value="ECO:0007669"/>
    <property type="project" value="InterPro"/>
</dbReference>
<organism evidence="2 3">
    <name type="scientific">Saccharopolyspora rectivirgula</name>
    <dbReference type="NCBI Taxonomy" id="28042"/>
    <lineage>
        <taxon>Bacteria</taxon>
        <taxon>Bacillati</taxon>
        <taxon>Actinomycetota</taxon>
        <taxon>Actinomycetes</taxon>
        <taxon>Pseudonocardiales</taxon>
        <taxon>Pseudonocardiaceae</taxon>
        <taxon>Saccharopolyspora</taxon>
    </lineage>
</organism>
<proteinExistence type="predicted"/>
<dbReference type="STRING" id="28042.GU90_13825"/>
<keyword evidence="3" id="KW-1185">Reference proteome</keyword>
<sequence length="281" mass="30317">MPYRWFDHAQPAEHGERVGFAEKLESSVDLSRFPGRVCLAAWHLEEREPVLVNAETVVHAASTIKTLVMITALQQVQAGRLALDAEVPLPAERPGGAGVLAELTSVHRLSLADLLRLMIVISDNTAANAVIDVVGFPAIRRCAEQLGCTATRVERRLMEVSAPGRIETTALDQARVFDALATGRALTTELTGFALDVLRRQQVRDRLPALLPREAGCWHKTGEISGVRHDVGLIGGSRPQAVVAVLVDQLTDERSTADHRGGPACELIARIGRAAFDALPG</sequence>
<dbReference type="Pfam" id="PF13354">
    <property type="entry name" value="Beta-lactamase2"/>
    <property type="match status" value="1"/>
</dbReference>
<protein>
    <submittedName>
        <fullName evidence="2">Beta-lactamase</fullName>
    </submittedName>
</protein>
<dbReference type="InterPro" id="IPR045155">
    <property type="entry name" value="Beta-lactam_cat"/>
</dbReference>
<accession>A0A073B8H8</accession>
<feature type="domain" description="Beta-lactamase class A catalytic" evidence="1">
    <location>
        <begin position="41"/>
        <end position="246"/>
    </location>
</feature>
<evidence type="ECO:0000259" key="1">
    <source>
        <dbReference type="Pfam" id="PF13354"/>
    </source>
</evidence>
<dbReference type="GO" id="GO:0046677">
    <property type="term" value="P:response to antibiotic"/>
    <property type="evidence" value="ECO:0007669"/>
    <property type="project" value="InterPro"/>
</dbReference>
<name>A0A073B8H8_9PSEU</name>
<dbReference type="eggNOG" id="COG2367">
    <property type="taxonomic scope" value="Bacteria"/>
</dbReference>
<dbReference type="InterPro" id="IPR000871">
    <property type="entry name" value="Beta-lactam_class-A"/>
</dbReference>
<evidence type="ECO:0000313" key="3">
    <source>
        <dbReference type="Proteomes" id="UP000031419"/>
    </source>
</evidence>
<dbReference type="Proteomes" id="UP000031419">
    <property type="component" value="Unassembled WGS sequence"/>
</dbReference>
<dbReference type="InterPro" id="IPR012338">
    <property type="entry name" value="Beta-lactam/transpept-like"/>
</dbReference>
<dbReference type="SUPFAM" id="SSF56601">
    <property type="entry name" value="beta-lactamase/transpeptidase-like"/>
    <property type="match status" value="1"/>
</dbReference>
<reference evidence="2 3" key="1">
    <citation type="submission" date="2014-06" db="EMBL/GenBank/DDBJ databases">
        <title>Saccharopolyspora rectivirgula DSM-43113 Genome sequencing.</title>
        <authorList>
            <person name="Barrera C."/>
            <person name="Millon L."/>
            <person name="Rognon B."/>
            <person name="Zaugg C."/>
            <person name="Monod M."/>
        </authorList>
    </citation>
    <scope>NUCLEOTIDE SEQUENCE [LARGE SCALE GENOMIC DNA]</scope>
    <source>
        <strain evidence="2 3">DSM 43113</strain>
    </source>
</reference>
<evidence type="ECO:0000313" key="2">
    <source>
        <dbReference type="EMBL" id="KEI44029.1"/>
    </source>
</evidence>
<gene>
    <name evidence="2" type="ORF">GU90_13825</name>
</gene>
<dbReference type="GO" id="GO:0030655">
    <property type="term" value="P:beta-lactam antibiotic catabolic process"/>
    <property type="evidence" value="ECO:0007669"/>
    <property type="project" value="InterPro"/>
</dbReference>
<dbReference type="Gene3D" id="3.40.710.10">
    <property type="entry name" value="DD-peptidase/beta-lactamase superfamily"/>
    <property type="match status" value="1"/>
</dbReference>
<dbReference type="PANTHER" id="PTHR35333:SF3">
    <property type="entry name" value="BETA-LACTAMASE-TYPE TRANSPEPTIDASE FOLD CONTAINING PROTEIN"/>
    <property type="match status" value="1"/>
</dbReference>
<dbReference type="AlphaFoldDB" id="A0A073B8H8"/>